<dbReference type="PANTHER" id="PTHR43004:SF19">
    <property type="entry name" value="BINDING MONOOXYGENASE, PUTATIVE (JCVI)-RELATED"/>
    <property type="match status" value="1"/>
</dbReference>
<dbReference type="SUPFAM" id="SSF51905">
    <property type="entry name" value="FAD/NAD(P)-binding domain"/>
    <property type="match status" value="1"/>
</dbReference>
<dbReference type="GO" id="GO:0016709">
    <property type="term" value="F:oxidoreductase activity, acting on paired donors, with incorporation or reduction of molecular oxygen, NAD(P)H as one donor, and incorporation of one atom of oxygen"/>
    <property type="evidence" value="ECO:0007669"/>
    <property type="project" value="UniProtKB-ARBA"/>
</dbReference>
<dbReference type="PRINTS" id="PR00420">
    <property type="entry name" value="RNGMNOXGNASE"/>
</dbReference>
<evidence type="ECO:0000259" key="4">
    <source>
        <dbReference type="Pfam" id="PF01494"/>
    </source>
</evidence>
<evidence type="ECO:0000313" key="5">
    <source>
        <dbReference type="EMBL" id="RKT55649.1"/>
    </source>
</evidence>
<evidence type="ECO:0000313" key="6">
    <source>
        <dbReference type="Proteomes" id="UP000282084"/>
    </source>
</evidence>
<dbReference type="Gene3D" id="3.40.30.120">
    <property type="match status" value="1"/>
</dbReference>
<dbReference type="AlphaFoldDB" id="A0A495W2F6"/>
<dbReference type="PANTHER" id="PTHR43004">
    <property type="entry name" value="TRK SYSTEM POTASSIUM UPTAKE PROTEIN"/>
    <property type="match status" value="1"/>
</dbReference>
<dbReference type="RefSeq" id="WP_121007321.1">
    <property type="nucleotide sequence ID" value="NZ_RBXO01000001.1"/>
</dbReference>
<dbReference type="Pfam" id="PF01494">
    <property type="entry name" value="FAD_binding_3"/>
    <property type="match status" value="1"/>
</dbReference>
<evidence type="ECO:0000256" key="3">
    <source>
        <dbReference type="ARBA" id="ARBA00022827"/>
    </source>
</evidence>
<reference evidence="5 6" key="1">
    <citation type="submission" date="2018-10" db="EMBL/GenBank/DDBJ databases">
        <title>Sequencing the genomes of 1000 actinobacteria strains.</title>
        <authorList>
            <person name="Klenk H.-P."/>
        </authorList>
    </citation>
    <scope>NUCLEOTIDE SEQUENCE [LARGE SCALE GENOMIC DNA]</scope>
    <source>
        <strain evidence="5 6">DSM 43800</strain>
    </source>
</reference>
<dbReference type="InterPro" id="IPR002938">
    <property type="entry name" value="FAD-bd"/>
</dbReference>
<comment type="caution">
    <text evidence="5">The sequence shown here is derived from an EMBL/GenBank/DDBJ whole genome shotgun (WGS) entry which is preliminary data.</text>
</comment>
<feature type="domain" description="FAD-binding" evidence="4">
    <location>
        <begin position="3"/>
        <end position="337"/>
    </location>
</feature>
<dbReference type="InterPro" id="IPR036188">
    <property type="entry name" value="FAD/NAD-bd_sf"/>
</dbReference>
<keyword evidence="6" id="KW-1185">Reference proteome</keyword>
<dbReference type="InterPro" id="IPR050641">
    <property type="entry name" value="RIFMO-like"/>
</dbReference>
<name>A0A495W2F6_9PSEU</name>
<accession>A0A495W2F6</accession>
<dbReference type="OrthoDB" id="8670884at2"/>
<dbReference type="Gene3D" id="3.50.50.60">
    <property type="entry name" value="FAD/NAD(P)-binding domain"/>
    <property type="match status" value="1"/>
</dbReference>
<proteinExistence type="predicted"/>
<keyword evidence="3" id="KW-0274">FAD</keyword>
<keyword evidence="5" id="KW-0503">Monooxygenase</keyword>
<dbReference type="Proteomes" id="UP000282084">
    <property type="component" value="Unassembled WGS sequence"/>
</dbReference>
<gene>
    <name evidence="5" type="ORF">C8E97_4332</name>
</gene>
<dbReference type="Gene3D" id="3.30.70.2450">
    <property type="match status" value="1"/>
</dbReference>
<evidence type="ECO:0000256" key="2">
    <source>
        <dbReference type="ARBA" id="ARBA00022630"/>
    </source>
</evidence>
<dbReference type="EMBL" id="RBXO01000001">
    <property type="protein sequence ID" value="RKT55649.1"/>
    <property type="molecule type" value="Genomic_DNA"/>
</dbReference>
<dbReference type="GO" id="GO:0071949">
    <property type="term" value="F:FAD binding"/>
    <property type="evidence" value="ECO:0007669"/>
    <property type="project" value="InterPro"/>
</dbReference>
<keyword evidence="5" id="KW-0560">Oxidoreductase</keyword>
<evidence type="ECO:0000256" key="1">
    <source>
        <dbReference type="ARBA" id="ARBA00001974"/>
    </source>
</evidence>
<sequence>MSDVDVVIAGGGPVGLMLAGELGLAGVGALVLERAAERDEHSRAWGLHPRTAETLDRRGLLAGLLHERATWPKMPFAGMWPLLDLSAMRDCDHPYLVNVPQTRVEEVLAARAARVGAEVRRGHEVTGLAQHDDGVDVEVAGPGGAYRVRGRFLVGCDGGRSAVRKLAGIGFPGSDATVAGMLCDCTLPTMRQERRGITRTGRGTVNLNPRPNGQVRVVVTEFDRPHADRDAPVALPEFAAAVTRVLGRELRIEEPTWFTRFGDTCRQADRYRAGRVLLAGDAAHVHFPYGGLGLNLGLQDAVNLGWKLAAEVAGHAPAGLLDTYQAERYPVAEGVLDYSRTQLALLHPHRNVTALRGLVQRLLEFPEVNRFLAELVTGVALRLDLGEEGAHPLVGALATDLRLESADGHTTLVELLRAGTGVLVDFTQSGAHAETARPWEPRVQVRVARADAPPAAALLVRPDGYVAWAATDGRSDGPRAALERWFGT</sequence>
<dbReference type="Pfam" id="PF21274">
    <property type="entry name" value="Rng_hyd_C"/>
    <property type="match status" value="1"/>
</dbReference>
<comment type="cofactor">
    <cofactor evidence="1">
        <name>FAD</name>
        <dbReference type="ChEBI" id="CHEBI:57692"/>
    </cofactor>
</comment>
<organism evidence="5 6">
    <name type="scientific">Saccharothrix australiensis</name>
    <dbReference type="NCBI Taxonomy" id="2072"/>
    <lineage>
        <taxon>Bacteria</taxon>
        <taxon>Bacillati</taxon>
        <taxon>Actinomycetota</taxon>
        <taxon>Actinomycetes</taxon>
        <taxon>Pseudonocardiales</taxon>
        <taxon>Pseudonocardiaceae</taxon>
        <taxon>Saccharothrix</taxon>
    </lineage>
</organism>
<protein>
    <submittedName>
        <fullName evidence="5">Anhydrotetracycline monooxygenase/monooxygenase</fullName>
    </submittedName>
</protein>
<keyword evidence="2" id="KW-0285">Flavoprotein</keyword>